<reference evidence="1 2" key="1">
    <citation type="submission" date="2019-02" db="EMBL/GenBank/DDBJ databases">
        <title>Genomic Encyclopedia of Type Strains, Phase IV (KMG-IV): sequencing the most valuable type-strain genomes for metagenomic binning, comparative biology and taxonomic classification.</title>
        <authorList>
            <person name="Goeker M."/>
        </authorList>
    </citation>
    <scope>NUCLEOTIDE SEQUENCE [LARGE SCALE GENOMIC DNA]</scope>
    <source>
        <strain evidence="1 2">DSM 101727</strain>
    </source>
</reference>
<dbReference type="EMBL" id="SGWQ01000003">
    <property type="protein sequence ID" value="RZS40715.1"/>
    <property type="molecule type" value="Genomic_DNA"/>
</dbReference>
<protein>
    <submittedName>
        <fullName evidence="1">Glycosyl transferase family 1</fullName>
    </submittedName>
</protein>
<keyword evidence="1" id="KW-0808">Transferase</keyword>
<comment type="caution">
    <text evidence="1">The sequence shown here is derived from an EMBL/GenBank/DDBJ whole genome shotgun (WGS) entry which is preliminary data.</text>
</comment>
<dbReference type="OrthoDB" id="3683348at2"/>
<dbReference type="Pfam" id="PF20706">
    <property type="entry name" value="GT4-conflict"/>
    <property type="match status" value="1"/>
</dbReference>
<sequence length="207" mass="22288">MSPQQRPPVVFAGRCDVMQHGAHEAALMVRGAGRPVRLIVNGAPPETVRAARRLLSQVAGRHVEVRGYTSDKRAQREAINTADVVVVNCRDENVGLTALDAIVAEVPVLVPDTCGIGRFLVESGRFDPRLIEHSVIRRADGEAAAPVQRWITELAEALDNPDTTRQRAAELREALVTALRTLQSAGESAADLMKAITEVRGSGSSDD</sequence>
<evidence type="ECO:0000313" key="1">
    <source>
        <dbReference type="EMBL" id="RZS40715.1"/>
    </source>
</evidence>
<gene>
    <name evidence="1" type="ORF">EV193_10326</name>
</gene>
<name>A0A4Q7KVM1_9PSEU</name>
<dbReference type="SUPFAM" id="SSF53756">
    <property type="entry name" value="UDP-Glycosyltransferase/glycogen phosphorylase"/>
    <property type="match status" value="1"/>
</dbReference>
<dbReference type="Proteomes" id="UP000294257">
    <property type="component" value="Unassembled WGS sequence"/>
</dbReference>
<organism evidence="1 2">
    <name type="scientific">Herbihabitans rhizosphaerae</name>
    <dbReference type="NCBI Taxonomy" id="1872711"/>
    <lineage>
        <taxon>Bacteria</taxon>
        <taxon>Bacillati</taxon>
        <taxon>Actinomycetota</taxon>
        <taxon>Actinomycetes</taxon>
        <taxon>Pseudonocardiales</taxon>
        <taxon>Pseudonocardiaceae</taxon>
        <taxon>Herbihabitans</taxon>
    </lineage>
</organism>
<evidence type="ECO:0000313" key="2">
    <source>
        <dbReference type="Proteomes" id="UP000294257"/>
    </source>
</evidence>
<proteinExistence type="predicted"/>
<dbReference type="AlphaFoldDB" id="A0A4Q7KVM1"/>
<dbReference type="RefSeq" id="WP_130343734.1">
    <property type="nucleotide sequence ID" value="NZ_SGWQ01000003.1"/>
</dbReference>
<accession>A0A4Q7KVM1</accession>
<dbReference type="Gene3D" id="3.40.50.2000">
    <property type="entry name" value="Glycogen Phosphorylase B"/>
    <property type="match status" value="1"/>
</dbReference>
<keyword evidence="2" id="KW-1185">Reference proteome</keyword>
<dbReference type="GO" id="GO:0016740">
    <property type="term" value="F:transferase activity"/>
    <property type="evidence" value="ECO:0007669"/>
    <property type="project" value="UniProtKB-KW"/>
</dbReference>